<dbReference type="GO" id="GO:0000287">
    <property type="term" value="F:magnesium ion binding"/>
    <property type="evidence" value="ECO:0007669"/>
    <property type="project" value="InterPro"/>
</dbReference>
<comment type="caution">
    <text evidence="1">The sequence shown here is derived from an EMBL/GenBank/DDBJ whole genome shotgun (WGS) entry which is preliminary data.</text>
</comment>
<evidence type="ECO:0000313" key="1">
    <source>
        <dbReference type="EMBL" id="KKL80861.1"/>
    </source>
</evidence>
<protein>
    <submittedName>
        <fullName evidence="1">Uncharacterized protein</fullName>
    </submittedName>
</protein>
<accession>A0A0F9FR82</accession>
<proteinExistence type="predicted"/>
<dbReference type="GO" id="GO:0006310">
    <property type="term" value="P:DNA recombination"/>
    <property type="evidence" value="ECO:0007669"/>
    <property type="project" value="InterPro"/>
</dbReference>
<gene>
    <name evidence="1" type="ORF">LCGC14_2000570</name>
</gene>
<dbReference type="EMBL" id="LAZR01022730">
    <property type="protein sequence ID" value="KKL80861.1"/>
    <property type="molecule type" value="Genomic_DNA"/>
</dbReference>
<dbReference type="Pfam" id="PF05866">
    <property type="entry name" value="RusA"/>
    <property type="match status" value="1"/>
</dbReference>
<dbReference type="Gene3D" id="3.30.1330.70">
    <property type="entry name" value="Holliday junction resolvase RusA"/>
    <property type="match status" value="1"/>
</dbReference>
<reference evidence="1" key="1">
    <citation type="journal article" date="2015" name="Nature">
        <title>Complex archaea that bridge the gap between prokaryotes and eukaryotes.</title>
        <authorList>
            <person name="Spang A."/>
            <person name="Saw J.H."/>
            <person name="Jorgensen S.L."/>
            <person name="Zaremba-Niedzwiedzka K."/>
            <person name="Martijn J."/>
            <person name="Lind A.E."/>
            <person name="van Eijk R."/>
            <person name="Schleper C."/>
            <person name="Guy L."/>
            <person name="Ettema T.J."/>
        </authorList>
    </citation>
    <scope>NUCLEOTIDE SEQUENCE</scope>
</reference>
<dbReference type="InterPro" id="IPR036614">
    <property type="entry name" value="RusA-like_sf"/>
</dbReference>
<name>A0A0F9FR82_9ZZZZ</name>
<dbReference type="InterPro" id="IPR008822">
    <property type="entry name" value="Endonuclease_RusA-like"/>
</dbReference>
<dbReference type="AlphaFoldDB" id="A0A0F9FR82"/>
<organism evidence="1">
    <name type="scientific">marine sediment metagenome</name>
    <dbReference type="NCBI Taxonomy" id="412755"/>
    <lineage>
        <taxon>unclassified sequences</taxon>
        <taxon>metagenomes</taxon>
        <taxon>ecological metagenomes</taxon>
    </lineage>
</organism>
<dbReference type="GO" id="GO:0006281">
    <property type="term" value="P:DNA repair"/>
    <property type="evidence" value="ECO:0007669"/>
    <property type="project" value="InterPro"/>
</dbReference>
<dbReference type="SUPFAM" id="SSF103084">
    <property type="entry name" value="Holliday junction resolvase RusA"/>
    <property type="match status" value="1"/>
</dbReference>
<sequence>SWTGVPTKTGIKFRPANPKWAKWFKRIKDEIERCWKGPLLAGPVKVDLLFFLPRPKTVKRAYPTSKYDGDGDKLERAVWDGMTGTVYEDDGQVVRWSGKKEYAEGDTGVRITVSAL</sequence>
<feature type="non-terminal residue" evidence="1">
    <location>
        <position position="1"/>
    </location>
</feature>